<feature type="transmembrane region" description="Helical" evidence="14">
    <location>
        <begin position="644"/>
        <end position="665"/>
    </location>
</feature>
<gene>
    <name evidence="17" type="ORF">Sjap_003245</name>
</gene>
<feature type="signal peptide" evidence="15">
    <location>
        <begin position="1"/>
        <end position="25"/>
    </location>
</feature>
<comment type="subcellular location">
    <subcellularLocation>
        <location evidence="1">Membrane</location>
        <topology evidence="1">Multi-pass membrane protein</topology>
    </subcellularLocation>
</comment>
<dbReference type="AlphaFoldDB" id="A0AAP0KPA7"/>
<dbReference type="PANTHER" id="PTHR18966">
    <property type="entry name" value="IONOTROPIC GLUTAMATE RECEPTOR"/>
    <property type="match status" value="1"/>
</dbReference>
<evidence type="ECO:0000256" key="7">
    <source>
        <dbReference type="ARBA" id="ARBA00023065"/>
    </source>
</evidence>
<evidence type="ECO:0000313" key="17">
    <source>
        <dbReference type="EMBL" id="KAK9155765.1"/>
    </source>
</evidence>
<dbReference type="PRINTS" id="PR01176">
    <property type="entry name" value="GABABRECEPTR"/>
</dbReference>
<dbReference type="Pfam" id="PF00060">
    <property type="entry name" value="Lig_chan"/>
    <property type="match status" value="1"/>
</dbReference>
<keyword evidence="10" id="KW-0325">Glycoprotein</keyword>
<dbReference type="PIRSF" id="PIRSF037090">
    <property type="entry name" value="Iontro_Glu-like_rcpt_pln"/>
    <property type="match status" value="1"/>
</dbReference>
<evidence type="ECO:0000256" key="1">
    <source>
        <dbReference type="ARBA" id="ARBA00004141"/>
    </source>
</evidence>
<reference evidence="17 18" key="1">
    <citation type="submission" date="2024-01" db="EMBL/GenBank/DDBJ databases">
        <title>Genome assemblies of Stephania.</title>
        <authorList>
            <person name="Yang L."/>
        </authorList>
    </citation>
    <scope>NUCLEOTIDE SEQUENCE [LARGE SCALE GENOMIC DNA]</scope>
    <source>
        <strain evidence="17">QJT</strain>
        <tissue evidence="17">Leaf</tissue>
    </source>
</reference>
<organism evidence="17 18">
    <name type="scientific">Stephania japonica</name>
    <dbReference type="NCBI Taxonomy" id="461633"/>
    <lineage>
        <taxon>Eukaryota</taxon>
        <taxon>Viridiplantae</taxon>
        <taxon>Streptophyta</taxon>
        <taxon>Embryophyta</taxon>
        <taxon>Tracheophyta</taxon>
        <taxon>Spermatophyta</taxon>
        <taxon>Magnoliopsida</taxon>
        <taxon>Ranunculales</taxon>
        <taxon>Menispermaceae</taxon>
        <taxon>Menispermoideae</taxon>
        <taxon>Cissampelideae</taxon>
        <taxon>Stephania</taxon>
    </lineage>
</organism>
<keyword evidence="5 15" id="KW-0732">Signal</keyword>
<evidence type="ECO:0000256" key="3">
    <source>
        <dbReference type="ARBA" id="ARBA00022448"/>
    </source>
</evidence>
<dbReference type="InterPro" id="IPR044440">
    <property type="entry name" value="GABAb_receptor_plant_PBP1"/>
</dbReference>
<name>A0AAP0KPA7_9MAGN</name>
<keyword evidence="3 13" id="KW-0813">Transport</keyword>
<comment type="function">
    <text evidence="13">Glutamate-gated receptor that probably acts as non-selective cation channel.</text>
</comment>
<dbReference type="GO" id="GO:0015276">
    <property type="term" value="F:ligand-gated monoatomic ion channel activity"/>
    <property type="evidence" value="ECO:0007669"/>
    <property type="project" value="InterPro"/>
</dbReference>
<evidence type="ECO:0000256" key="14">
    <source>
        <dbReference type="SAM" id="Phobius"/>
    </source>
</evidence>
<dbReference type="Pfam" id="PF01094">
    <property type="entry name" value="ANF_receptor"/>
    <property type="match status" value="1"/>
</dbReference>
<dbReference type="CDD" id="cd19990">
    <property type="entry name" value="PBP1_GABAb_receptor_plant"/>
    <property type="match status" value="1"/>
</dbReference>
<dbReference type="SMART" id="SM00079">
    <property type="entry name" value="PBPe"/>
    <property type="match status" value="1"/>
</dbReference>
<keyword evidence="12 13" id="KW-0407">Ion channel</keyword>
<accession>A0AAP0KPA7</accession>
<dbReference type="InterPro" id="IPR028082">
    <property type="entry name" value="Peripla_BP_I"/>
</dbReference>
<dbReference type="SUPFAM" id="SSF53850">
    <property type="entry name" value="Periplasmic binding protein-like II"/>
    <property type="match status" value="1"/>
</dbReference>
<feature type="transmembrane region" description="Helical" evidence="14">
    <location>
        <begin position="829"/>
        <end position="850"/>
    </location>
</feature>
<evidence type="ECO:0000259" key="16">
    <source>
        <dbReference type="SMART" id="SM00079"/>
    </source>
</evidence>
<keyword evidence="7 13" id="KW-0406">Ion transport</keyword>
<keyword evidence="6 14" id="KW-1133">Transmembrane helix</keyword>
<dbReference type="SUPFAM" id="SSF53822">
    <property type="entry name" value="Periplasmic binding protein-like I"/>
    <property type="match status" value="1"/>
</dbReference>
<dbReference type="GO" id="GO:0016020">
    <property type="term" value="C:membrane"/>
    <property type="evidence" value="ECO:0007669"/>
    <property type="project" value="UniProtKB-SubCell"/>
</dbReference>
<evidence type="ECO:0000256" key="5">
    <source>
        <dbReference type="ARBA" id="ARBA00022729"/>
    </source>
</evidence>
<evidence type="ECO:0000256" key="12">
    <source>
        <dbReference type="ARBA" id="ARBA00023303"/>
    </source>
</evidence>
<dbReference type="Gene3D" id="3.40.190.10">
    <property type="entry name" value="Periplasmic binding protein-like II"/>
    <property type="match status" value="2"/>
</dbReference>
<dbReference type="Gene3D" id="1.10.287.70">
    <property type="match status" value="1"/>
</dbReference>
<protein>
    <recommendedName>
        <fullName evidence="13">Glutamate receptor</fullName>
    </recommendedName>
</protein>
<evidence type="ECO:0000256" key="10">
    <source>
        <dbReference type="ARBA" id="ARBA00023180"/>
    </source>
</evidence>
<proteinExistence type="inferred from homology"/>
<dbReference type="InterPro" id="IPR001320">
    <property type="entry name" value="Iontro_rcpt_C"/>
</dbReference>
<evidence type="ECO:0000256" key="15">
    <source>
        <dbReference type="SAM" id="SignalP"/>
    </source>
</evidence>
<keyword evidence="8 13" id="KW-0472">Membrane</keyword>
<evidence type="ECO:0000256" key="6">
    <source>
        <dbReference type="ARBA" id="ARBA00022989"/>
    </source>
</evidence>
<dbReference type="InterPro" id="IPR001828">
    <property type="entry name" value="ANF_lig-bd_rcpt"/>
</dbReference>
<feature type="chain" id="PRO_5042857995" description="Glutamate receptor" evidence="15">
    <location>
        <begin position="26"/>
        <end position="909"/>
    </location>
</feature>
<dbReference type="InterPro" id="IPR015683">
    <property type="entry name" value="Ionotropic_Glu_rcpt"/>
</dbReference>
<evidence type="ECO:0000313" key="18">
    <source>
        <dbReference type="Proteomes" id="UP001417504"/>
    </source>
</evidence>
<dbReference type="FunFam" id="3.40.190.10:FF:000054">
    <property type="entry name" value="Glutamate receptor"/>
    <property type="match status" value="1"/>
</dbReference>
<evidence type="ECO:0000256" key="11">
    <source>
        <dbReference type="ARBA" id="ARBA00023286"/>
    </source>
</evidence>
<keyword evidence="9 13" id="KW-0675">Receptor</keyword>
<keyword evidence="4 14" id="KW-0812">Transmembrane</keyword>
<feature type="domain" description="Ionotropic glutamate receptor C-terminal" evidence="16">
    <location>
        <begin position="451"/>
        <end position="807"/>
    </location>
</feature>
<dbReference type="EMBL" id="JBBNAE010000001">
    <property type="protein sequence ID" value="KAK9155765.1"/>
    <property type="molecule type" value="Genomic_DNA"/>
</dbReference>
<sequence length="909" mass="101895">MRRGLFVPVFILILVLVELYGFGDCQPPMVVNIAAVFTFDSVIGRSAKTAIEAAIYDINNDPRILKGIRLNLITKDLNCSAFTGTIEAVFQVIEEEVVAIIGPLSSSVARMISFISNGLQVPLVSFAATDPTLSSLQFPYFLRTTLSDSHQMAAMADFIDYYEWKEVISIYVENSYGRNGILHLQDKLSEKMIAVYKFPLPVKANRSVISDILEKTKLFGTRVYVVHVNPDSGFEIFSMAKRLQMMTKDCVWLATDWLSALLDSSLGINYSKLRLLQGVVGLRQHVPESEQKKAVLLRKRNLMKDGLMSSGLNNYGFYAYDTVWVVAHAIDELLKRNSTMKFTFDKKSRYSMQGSGLQLGKLKTFDNGPLMLEKLKQTNFTGLTGQVQFDPFRDRVGSAYDVINIEREAIKIIGYWSDRSGFSGHSLQNASWPGEKTDKPRGWVAATHERPLRIGIPKRVNFVEFVTEDHETHEIRGYCIDVFNASLRFVPYDVPHRFVPFGDGKSNPSYDELVRMVAEDVSIQCLLPFVNLGVFDAAVGDIAISTNRMRIADFTQPYVANGLVIVISNRNTNSGAWVFLKPFTAKMWGVTAAFFVLIGVVIGILEHRVNKHFRGPPRKQLITMVLFSFSSLSKTIQEDTISSLGRMVMMVWLFLISVITSSYTANLTSILTVQQLSSPITGVDSLITCNLPIGYPVESFIGSYLTDNLNIPKSRLVSLDGPEDFAEKLYLGPKNGGVVAIVDELPYAEFFVSEWKDFDIVGQMISKHGWGFVFKRGSPLAIDMSTAILKLLESGDLKKIGEKWLCKEGCEAGRHVSDPNQLHLDSFCGLFLLCGSVTFTAFTVHLLKTLRQFFRYKRKQRDHLSQSSSATSSTPCAQAVHSFFNFIDEKEETIKNMFKQYEDPPSAAV</sequence>
<feature type="transmembrane region" description="Helical" evidence="14">
    <location>
        <begin position="587"/>
        <end position="605"/>
    </location>
</feature>
<evidence type="ECO:0000256" key="4">
    <source>
        <dbReference type="ARBA" id="ARBA00022692"/>
    </source>
</evidence>
<evidence type="ECO:0000256" key="9">
    <source>
        <dbReference type="ARBA" id="ARBA00023170"/>
    </source>
</evidence>
<evidence type="ECO:0000256" key="8">
    <source>
        <dbReference type="ARBA" id="ARBA00023136"/>
    </source>
</evidence>
<keyword evidence="11 13" id="KW-1071">Ligand-gated ion channel</keyword>
<dbReference type="FunFam" id="3.40.50.2300:FF:000081">
    <property type="entry name" value="Glutamate receptor"/>
    <property type="match status" value="1"/>
</dbReference>
<evidence type="ECO:0000256" key="13">
    <source>
        <dbReference type="PIRNR" id="PIRNR037090"/>
    </source>
</evidence>
<comment type="similarity">
    <text evidence="2 13">Belongs to the glutamate-gated ion channel (TC 1.A.10.1) family.</text>
</comment>
<dbReference type="InterPro" id="IPR017103">
    <property type="entry name" value="Iontropic_Glu_rcpt_pln"/>
</dbReference>
<dbReference type="Gene3D" id="3.40.50.2300">
    <property type="match status" value="2"/>
</dbReference>
<dbReference type="FunFam" id="1.10.287.70:FF:000172">
    <property type="entry name" value="Glutamate receptor"/>
    <property type="match status" value="1"/>
</dbReference>
<evidence type="ECO:0000256" key="2">
    <source>
        <dbReference type="ARBA" id="ARBA00008685"/>
    </source>
</evidence>
<dbReference type="Proteomes" id="UP001417504">
    <property type="component" value="Unassembled WGS sequence"/>
</dbReference>
<comment type="caution">
    <text evidence="17">The sequence shown here is derived from an EMBL/GenBank/DDBJ whole genome shotgun (WGS) entry which is preliminary data.</text>
</comment>
<keyword evidence="18" id="KW-1185">Reference proteome</keyword>
<dbReference type="FunFam" id="3.40.190.10:FF:000039">
    <property type="entry name" value="Glutamate receptor"/>
    <property type="match status" value="1"/>
</dbReference>